<gene>
    <name evidence="2" type="primary">nadR</name>
    <name evidence="2" type="ORF">Hsar01_01399</name>
</gene>
<comment type="caution">
    <text evidence="2">The sequence shown here is derived from an EMBL/GenBank/DDBJ whole genome shotgun (WGS) entry which is preliminary data.</text>
</comment>
<dbReference type="InterPro" id="IPR014729">
    <property type="entry name" value="Rossmann-like_a/b/a_fold"/>
</dbReference>
<reference evidence="2 3" key="1">
    <citation type="submission" date="2024-02" db="EMBL/GenBank/DDBJ databases">
        <title>Haloferula sargassicola NBRC 104335.</title>
        <authorList>
            <person name="Ichikawa N."/>
            <person name="Katano-Makiyama Y."/>
            <person name="Hidaka K."/>
        </authorList>
    </citation>
    <scope>NUCLEOTIDE SEQUENCE [LARGE SCALE GENOMIC DNA]</scope>
    <source>
        <strain evidence="2 3">NBRC 104335</strain>
    </source>
</reference>
<dbReference type="RefSeq" id="WP_353566325.1">
    <property type="nucleotide sequence ID" value="NZ_BAABRI010000006.1"/>
</dbReference>
<dbReference type="InterPro" id="IPR052735">
    <property type="entry name" value="NAD_biosynth-regulator"/>
</dbReference>
<dbReference type="SUPFAM" id="SSF52540">
    <property type="entry name" value="P-loop containing nucleoside triphosphate hydrolases"/>
    <property type="match status" value="1"/>
</dbReference>
<dbReference type="PANTHER" id="PTHR37512">
    <property type="entry name" value="TRIFUNCTIONAL NAD BIOSYNTHESIS/REGULATOR PROTEIN NADR"/>
    <property type="match status" value="1"/>
</dbReference>
<dbReference type="Gene3D" id="3.40.50.300">
    <property type="entry name" value="P-loop containing nucleotide triphosphate hydrolases"/>
    <property type="match status" value="1"/>
</dbReference>
<dbReference type="Proteomes" id="UP001476282">
    <property type="component" value="Unassembled WGS sequence"/>
</dbReference>
<keyword evidence="3" id="KW-1185">Reference proteome</keyword>
<dbReference type="PANTHER" id="PTHR37512:SF1">
    <property type="entry name" value="NADR_TTD14 AAA DOMAIN-CONTAINING PROTEIN"/>
    <property type="match status" value="1"/>
</dbReference>
<evidence type="ECO:0000259" key="1">
    <source>
        <dbReference type="Pfam" id="PF13521"/>
    </source>
</evidence>
<name>A0ABP9UND6_9BACT</name>
<accession>A0ABP9UND6</accession>
<evidence type="ECO:0000313" key="3">
    <source>
        <dbReference type="Proteomes" id="UP001476282"/>
    </source>
</evidence>
<dbReference type="Pfam" id="PF13521">
    <property type="entry name" value="AAA_28"/>
    <property type="match status" value="1"/>
</dbReference>
<protein>
    <submittedName>
        <fullName evidence="2">Trifunctional NAD biosynthesis/regulator protein NadR</fullName>
    </submittedName>
</protein>
<dbReference type="Gene3D" id="3.40.50.620">
    <property type="entry name" value="HUPs"/>
    <property type="match status" value="1"/>
</dbReference>
<proteinExistence type="predicted"/>
<sequence length="339" mass="37904">MKRFAIGLVVGKFAPLHRGHESVIRAAIEACDHVVILSYSRPEFPGCEPERRATWLATLFPTTTRIVLDHAGTPLPANDDPADIHRAFCASVLREKTNSPVDAIFTSEDYGPGFAADLARRQGSPAEHVAVDLGRVQVPVSGTELRRDIHGLRHFLSPEVYAGFVKRVALVGGESTGKSTLAAALAEHFGTTYVAEYGRELWEELDGVLKYDDLLKIAREQIRREETALRDPATHRFVFCDSTPLTTLFYSHEMFGRADPELEQLAARTYDHTFLCAADFPFVQDGTRRGESFREIGQEWYLLNHPKGRIGILRGNVEERVCYASSLLTPQILRREMAP</sequence>
<dbReference type="InterPro" id="IPR027417">
    <property type="entry name" value="P-loop_NTPase"/>
</dbReference>
<dbReference type="SUPFAM" id="SSF52374">
    <property type="entry name" value="Nucleotidylyl transferase"/>
    <property type="match status" value="1"/>
</dbReference>
<evidence type="ECO:0000313" key="2">
    <source>
        <dbReference type="EMBL" id="GAA5482182.1"/>
    </source>
</evidence>
<organism evidence="2 3">
    <name type="scientific">Haloferula sargassicola</name>
    <dbReference type="NCBI Taxonomy" id="490096"/>
    <lineage>
        <taxon>Bacteria</taxon>
        <taxon>Pseudomonadati</taxon>
        <taxon>Verrucomicrobiota</taxon>
        <taxon>Verrucomicrobiia</taxon>
        <taxon>Verrucomicrobiales</taxon>
        <taxon>Verrucomicrobiaceae</taxon>
        <taxon>Haloferula</taxon>
    </lineage>
</organism>
<dbReference type="InterPro" id="IPR038727">
    <property type="entry name" value="NadR/Ttd14_AAA_dom"/>
</dbReference>
<feature type="domain" description="NadR/Ttd14 AAA" evidence="1">
    <location>
        <begin position="167"/>
        <end position="295"/>
    </location>
</feature>
<dbReference type="EMBL" id="BAABRI010000006">
    <property type="protein sequence ID" value="GAA5482182.1"/>
    <property type="molecule type" value="Genomic_DNA"/>
</dbReference>